<dbReference type="GO" id="GO:0016740">
    <property type="term" value="F:transferase activity"/>
    <property type="evidence" value="ECO:0007669"/>
    <property type="project" value="UniProtKB-KW"/>
</dbReference>
<sequence length="460" mass="50734">MDVANMTIEELVKGYKNQEYSPVEITNKHLDQCRIYNAEYNAFITICEESALSEAKRIEATMMNNRGEQGILQAVPISYKDSIDTEGIRTTNGSLIHKNRIATEDANVVKVLKETGALNLGKNNMYEYGFGITSDNPFYGPVKNPWNTDYMAGGSSGGSAAAVVANLSMASIGTDTAGSIRVPAACCGVIGLKPTYNLIPMNGVMPLSWTLDHVGPITKTVSDLNIVMEALTKRPYKKSGKEGIKGLKIGVPNQHFNEGLNEEIRTLYHKALKDYERIGAELVAVDMPFATESIDIATTIATAEVGYTHNELIKTSLDLYGEGAKETFDKSRSISSFEYIEALKKREIMSHKVSELYESIDVIATPTLPVPTTKLGESEVDFGYSKEKVGDCMIRYTCLFDITGHPALSLPCGITNDSMPVGLQLISNHYQEDVLMNAAHMYEKYYLNDFYQLRNSLTSH</sequence>
<dbReference type="InterPro" id="IPR036928">
    <property type="entry name" value="AS_sf"/>
</dbReference>
<dbReference type="InterPro" id="IPR023631">
    <property type="entry name" value="Amidase_dom"/>
</dbReference>
<name>A0A1I3WCW7_HALDA</name>
<evidence type="ECO:0000313" key="3">
    <source>
        <dbReference type="EMBL" id="SFK05302.1"/>
    </source>
</evidence>
<evidence type="ECO:0000256" key="1">
    <source>
        <dbReference type="ARBA" id="ARBA00009199"/>
    </source>
</evidence>
<dbReference type="STRING" id="240302.BN982_01647"/>
<dbReference type="PANTHER" id="PTHR11895:SF7">
    <property type="entry name" value="GLUTAMYL-TRNA(GLN) AMIDOTRANSFERASE SUBUNIT A, MITOCHONDRIAL"/>
    <property type="match status" value="1"/>
</dbReference>
<reference evidence="4" key="1">
    <citation type="submission" date="2016-10" db="EMBL/GenBank/DDBJ databases">
        <authorList>
            <person name="Varghese N."/>
            <person name="Submissions S."/>
        </authorList>
    </citation>
    <scope>NUCLEOTIDE SEQUENCE [LARGE SCALE GENOMIC DNA]</scope>
    <source>
        <strain evidence="4">CGMCC 1.3704</strain>
    </source>
</reference>
<dbReference type="eggNOG" id="COG0154">
    <property type="taxonomic scope" value="Bacteria"/>
</dbReference>
<dbReference type="AlphaFoldDB" id="A0A1I3WCW7"/>
<dbReference type="Gene3D" id="3.90.1300.10">
    <property type="entry name" value="Amidase signature (AS) domain"/>
    <property type="match status" value="1"/>
</dbReference>
<dbReference type="InterPro" id="IPR000120">
    <property type="entry name" value="Amidase"/>
</dbReference>
<accession>A0A1I3WCW7</accession>
<dbReference type="EMBL" id="FOSB01000006">
    <property type="protein sequence ID" value="SFK05302.1"/>
    <property type="molecule type" value="Genomic_DNA"/>
</dbReference>
<organism evidence="3 4">
    <name type="scientific">Halobacillus dabanensis</name>
    <dbReference type="NCBI Taxonomy" id="240302"/>
    <lineage>
        <taxon>Bacteria</taxon>
        <taxon>Bacillati</taxon>
        <taxon>Bacillota</taxon>
        <taxon>Bacilli</taxon>
        <taxon>Bacillales</taxon>
        <taxon>Bacillaceae</taxon>
        <taxon>Halobacillus</taxon>
    </lineage>
</organism>
<dbReference type="Pfam" id="PF01425">
    <property type="entry name" value="Amidase"/>
    <property type="match status" value="1"/>
</dbReference>
<dbReference type="SUPFAM" id="SSF75304">
    <property type="entry name" value="Amidase signature (AS) enzymes"/>
    <property type="match status" value="1"/>
</dbReference>
<comment type="similarity">
    <text evidence="1">Belongs to the amidase family.</text>
</comment>
<evidence type="ECO:0000259" key="2">
    <source>
        <dbReference type="Pfam" id="PF01425"/>
    </source>
</evidence>
<gene>
    <name evidence="3" type="ORF">SAMN04487936_106318</name>
</gene>
<evidence type="ECO:0000313" key="4">
    <source>
        <dbReference type="Proteomes" id="UP000183557"/>
    </source>
</evidence>
<dbReference type="OrthoDB" id="9811471at2"/>
<proteinExistence type="inferred from homology"/>
<dbReference type="Proteomes" id="UP000183557">
    <property type="component" value="Unassembled WGS sequence"/>
</dbReference>
<keyword evidence="4" id="KW-1185">Reference proteome</keyword>
<feature type="domain" description="Amidase" evidence="2">
    <location>
        <begin position="24"/>
        <end position="435"/>
    </location>
</feature>
<protein>
    <submittedName>
        <fullName evidence="3">Aspartyl-tRNA(Asn)/glutamyl-tRNA(Gln) amidotransferase subunit A</fullName>
    </submittedName>
</protein>
<keyword evidence="3" id="KW-0808">Transferase</keyword>
<dbReference type="PANTHER" id="PTHR11895">
    <property type="entry name" value="TRANSAMIDASE"/>
    <property type="match status" value="1"/>
</dbReference>